<reference evidence="2 3" key="1">
    <citation type="submission" date="2017-03" db="EMBL/GenBank/DDBJ databases">
        <title>Genomes of endolithic fungi from Antarctica.</title>
        <authorList>
            <person name="Coleine C."/>
            <person name="Masonjones S."/>
            <person name="Stajich J.E."/>
        </authorList>
    </citation>
    <scope>NUCLEOTIDE SEQUENCE [LARGE SCALE GENOMIC DNA]</scope>
    <source>
        <strain evidence="2 3">CCFEE 6315</strain>
    </source>
</reference>
<feature type="compositionally biased region" description="Basic residues" evidence="1">
    <location>
        <begin position="37"/>
        <end position="48"/>
    </location>
</feature>
<sequence>MLNLMTKQSSLTLPDGTVYTFNADATRSARGGSRGRGGARGRGAHRGRAPYQEEKLPYLWRGGPPDGQLPYQPRRGRPACVFPPSLAGQTLGFSTPLLARAATTPDRQEADAVARRAAAAAAADAAEAARAHATIRRLKKKASLANNDGKQDGGKKGKEGEEDSEGENRMDGVEKH</sequence>
<keyword evidence="3" id="KW-1185">Reference proteome</keyword>
<comment type="caution">
    <text evidence="2">The sequence shown here is derived from an EMBL/GenBank/DDBJ whole genome shotgun (WGS) entry which is preliminary data.</text>
</comment>
<accession>A0A4V5N3C6</accession>
<dbReference type="AlphaFoldDB" id="A0A4V5N3C6"/>
<proteinExistence type="predicted"/>
<name>A0A4V5N3C6_9PEZI</name>
<dbReference type="Proteomes" id="UP000308549">
    <property type="component" value="Unassembled WGS sequence"/>
</dbReference>
<evidence type="ECO:0000256" key="1">
    <source>
        <dbReference type="SAM" id="MobiDB-lite"/>
    </source>
</evidence>
<feature type="region of interest" description="Disordered" evidence="1">
    <location>
        <begin position="23"/>
        <end position="76"/>
    </location>
</feature>
<feature type="compositionally biased region" description="Basic and acidic residues" evidence="1">
    <location>
        <begin position="166"/>
        <end position="176"/>
    </location>
</feature>
<dbReference type="EMBL" id="NAJL01000061">
    <property type="protein sequence ID" value="TKA23099.1"/>
    <property type="molecule type" value="Genomic_DNA"/>
</dbReference>
<feature type="compositionally biased region" description="Basic and acidic residues" evidence="1">
    <location>
        <begin position="149"/>
        <end position="159"/>
    </location>
</feature>
<evidence type="ECO:0000313" key="3">
    <source>
        <dbReference type="Proteomes" id="UP000308549"/>
    </source>
</evidence>
<organism evidence="2 3">
    <name type="scientific">Salinomyces thailandicus</name>
    <dbReference type="NCBI Taxonomy" id="706561"/>
    <lineage>
        <taxon>Eukaryota</taxon>
        <taxon>Fungi</taxon>
        <taxon>Dikarya</taxon>
        <taxon>Ascomycota</taxon>
        <taxon>Pezizomycotina</taxon>
        <taxon>Dothideomycetes</taxon>
        <taxon>Dothideomycetidae</taxon>
        <taxon>Mycosphaerellales</taxon>
        <taxon>Teratosphaeriaceae</taxon>
        <taxon>Salinomyces</taxon>
    </lineage>
</organism>
<protein>
    <submittedName>
        <fullName evidence="2">Uncharacterized protein</fullName>
    </submittedName>
</protein>
<feature type="region of interest" description="Disordered" evidence="1">
    <location>
        <begin position="137"/>
        <end position="176"/>
    </location>
</feature>
<gene>
    <name evidence="2" type="ORF">B0A50_07416</name>
</gene>
<evidence type="ECO:0000313" key="2">
    <source>
        <dbReference type="EMBL" id="TKA23099.1"/>
    </source>
</evidence>